<protein>
    <submittedName>
        <fullName evidence="2">Riboflavin biosynthesis protein RibD domain-containing protein</fullName>
    </submittedName>
</protein>
<reference evidence="2" key="1">
    <citation type="submission" date="2009-10" db="EMBL/GenBank/DDBJ databases">
        <title>The genome sequence of Streptomyces sviceus strain ATCC 29083.</title>
        <authorList>
            <consortium name="The Broad Institute Genome Sequencing Platform"/>
            <consortium name="Broad Institute Microbial Sequencing Center"/>
            <person name="Fischbach M."/>
            <person name="Godfrey P."/>
            <person name="Ward D."/>
            <person name="Young S."/>
            <person name="Zeng Q."/>
            <person name="Koehrsen M."/>
            <person name="Alvarado L."/>
            <person name="Berlin A.M."/>
            <person name="Bochicchio J."/>
            <person name="Borenstein D."/>
            <person name="Chapman S.B."/>
            <person name="Chen Z."/>
            <person name="Engels R."/>
            <person name="Freedman E."/>
            <person name="Gellesch M."/>
            <person name="Goldberg J."/>
            <person name="Griggs A."/>
            <person name="Gujja S."/>
            <person name="Heilman E.R."/>
            <person name="Heiman D.I."/>
            <person name="Hepburn T.A."/>
            <person name="Howarth C."/>
            <person name="Jen D."/>
            <person name="Larson L."/>
            <person name="Lewis B."/>
            <person name="Mehta T."/>
            <person name="Park D."/>
            <person name="Pearson M."/>
            <person name="Richards J."/>
            <person name="Roberts A."/>
            <person name="Saif S."/>
            <person name="Shea T.D."/>
            <person name="Shenoy N."/>
            <person name="Sisk P."/>
            <person name="Stolte C."/>
            <person name="Sykes S.N."/>
            <person name="Thomson T."/>
            <person name="Walk T."/>
            <person name="White J."/>
            <person name="Yandava C."/>
            <person name="Straight P."/>
            <person name="Clardy J."/>
            <person name="Hung D."/>
            <person name="Kolter R."/>
            <person name="Mekalanos J."/>
            <person name="Walker S."/>
            <person name="Walsh C.T."/>
            <person name="Wieland-Brown L.C."/>
            <person name="Haas B."/>
            <person name="Nusbaum C."/>
            <person name="Birren B."/>
        </authorList>
    </citation>
    <scope>NUCLEOTIDE SEQUENCE [LARGE SCALE GENOMIC DNA]</scope>
    <source>
        <strain evidence="2">ATCC 29083</strain>
    </source>
</reference>
<keyword evidence="3" id="KW-1185">Reference proteome</keyword>
<dbReference type="InterPro" id="IPR024072">
    <property type="entry name" value="DHFR-like_dom_sf"/>
</dbReference>
<evidence type="ECO:0000313" key="3">
    <source>
        <dbReference type="Proteomes" id="UP000002785"/>
    </source>
</evidence>
<dbReference type="InterPro" id="IPR002734">
    <property type="entry name" value="RibDG_C"/>
</dbReference>
<accession>B5HLI8</accession>
<dbReference type="EMBL" id="CM000951">
    <property type="protein sequence ID" value="EDY53693.1"/>
    <property type="molecule type" value="Genomic_DNA"/>
</dbReference>
<evidence type="ECO:0000313" key="2">
    <source>
        <dbReference type="EMBL" id="EDY53693.1"/>
    </source>
</evidence>
<dbReference type="SUPFAM" id="SSF53597">
    <property type="entry name" value="Dihydrofolate reductase-like"/>
    <property type="match status" value="1"/>
</dbReference>
<dbReference type="Proteomes" id="UP000002785">
    <property type="component" value="Chromosome"/>
</dbReference>
<dbReference type="AlphaFoldDB" id="B5HLI8"/>
<dbReference type="eggNOG" id="COG0262">
    <property type="taxonomic scope" value="Bacteria"/>
</dbReference>
<dbReference type="HOGENOM" id="CLU_043966_3_0_11"/>
<dbReference type="GO" id="GO:0009231">
    <property type="term" value="P:riboflavin biosynthetic process"/>
    <property type="evidence" value="ECO:0007669"/>
    <property type="project" value="InterPro"/>
</dbReference>
<organism evidence="2 3">
    <name type="scientific">Streptomyces sviceus (strain ATCC 29083 / DSM 924 / JCM 4929 / NBRC 13980 / NCIMB 11184 / NRRL 5439 / UC 5370)</name>
    <dbReference type="NCBI Taxonomy" id="463191"/>
    <lineage>
        <taxon>Bacteria</taxon>
        <taxon>Bacillati</taxon>
        <taxon>Actinomycetota</taxon>
        <taxon>Actinomycetes</taxon>
        <taxon>Kitasatosporales</taxon>
        <taxon>Streptomycetaceae</taxon>
        <taxon>Streptomyces</taxon>
    </lineage>
</organism>
<dbReference type="Gene3D" id="3.40.430.10">
    <property type="entry name" value="Dihydrofolate Reductase, subunit A"/>
    <property type="match status" value="1"/>
</dbReference>
<gene>
    <name evidence="2" type="ORF">SSEG_08335</name>
</gene>
<sequence length="215" mass="23680">MKAMPKVRVHNVTISLDGFMAGPNQRLDAPFGDGVGWGDDLHRWFMSASEEAAAGKSGTDVDYFVRGDQNIGATIMGRNMFGPQRGPWEDESWQGWWGENPPYHHDVFVHTHHLRPDLEMAGGTTFHFTDEPPETVLQRAFDAADGKDVRIGGGAAVIRQYLRAGLIDELHLAIAPLLIGRGERLLDDLGDGIAGYRVSELVSSPNVTHALLVRR</sequence>
<evidence type="ECO:0000259" key="1">
    <source>
        <dbReference type="Pfam" id="PF01872"/>
    </source>
</evidence>
<dbReference type="Pfam" id="PF01872">
    <property type="entry name" value="RibD_C"/>
    <property type="match status" value="1"/>
</dbReference>
<dbReference type="GO" id="GO:0008703">
    <property type="term" value="F:5-amino-6-(5-phosphoribosylamino)uracil reductase activity"/>
    <property type="evidence" value="ECO:0007669"/>
    <property type="project" value="InterPro"/>
</dbReference>
<feature type="domain" description="Bacterial bifunctional deaminase-reductase C-terminal" evidence="1">
    <location>
        <begin position="11"/>
        <end position="190"/>
    </location>
</feature>
<proteinExistence type="predicted"/>
<dbReference type="PANTHER" id="PTHR38011:SF12">
    <property type="entry name" value="BIFUNCTIONAL DEAMINASE-REDUCTASE DOMAIN PROTEIN"/>
    <property type="match status" value="1"/>
</dbReference>
<name>B5HLI8_STRX2</name>
<dbReference type="InterPro" id="IPR050765">
    <property type="entry name" value="Riboflavin_Biosynth_HTPR"/>
</dbReference>
<dbReference type="PANTHER" id="PTHR38011">
    <property type="entry name" value="DIHYDROFOLATE REDUCTASE FAMILY PROTEIN (AFU_ORTHOLOGUE AFUA_8G06820)"/>
    <property type="match status" value="1"/>
</dbReference>